<evidence type="ECO:0000256" key="6">
    <source>
        <dbReference type="ARBA" id="ARBA00022833"/>
    </source>
</evidence>
<feature type="binding site" evidence="8">
    <location>
        <position position="56"/>
    </location>
    <ligand>
        <name>Zn(2+)</name>
        <dbReference type="ChEBI" id="CHEBI:29105"/>
        <note>catalytic</note>
    </ligand>
</feature>
<evidence type="ECO:0000313" key="11">
    <source>
        <dbReference type="Proteomes" id="UP001179600"/>
    </source>
</evidence>
<accession>A0AAE9XFI9</accession>
<dbReference type="InterPro" id="IPR002125">
    <property type="entry name" value="CMP_dCMP_dom"/>
</dbReference>
<comment type="subunit">
    <text evidence="2 8">Homodimer.</text>
</comment>
<dbReference type="HAMAP" id="MF_00972">
    <property type="entry name" value="tRNA_aden_deaminase"/>
    <property type="match status" value="1"/>
</dbReference>
<dbReference type="InterPro" id="IPR028883">
    <property type="entry name" value="tRNA_aden_deaminase"/>
</dbReference>
<dbReference type="PANTHER" id="PTHR11079:SF202">
    <property type="entry name" value="TRNA-SPECIFIC ADENOSINE DEAMINASE"/>
    <property type="match status" value="1"/>
</dbReference>
<dbReference type="CDD" id="cd01285">
    <property type="entry name" value="nucleoside_deaminase"/>
    <property type="match status" value="1"/>
</dbReference>
<evidence type="ECO:0000256" key="8">
    <source>
        <dbReference type="HAMAP-Rule" id="MF_00972"/>
    </source>
</evidence>
<feature type="active site" description="Proton donor" evidence="8">
    <location>
        <position position="58"/>
    </location>
</feature>
<dbReference type="PROSITE" id="PS51747">
    <property type="entry name" value="CYT_DCMP_DEAMINASES_2"/>
    <property type="match status" value="1"/>
</dbReference>
<feature type="binding site" evidence="8">
    <location>
        <position position="86"/>
    </location>
    <ligand>
        <name>Zn(2+)</name>
        <dbReference type="ChEBI" id="CHEBI:29105"/>
        <note>catalytic</note>
    </ligand>
</feature>
<keyword evidence="4 8" id="KW-0479">Metal-binding</keyword>
<reference evidence="10" key="1">
    <citation type="submission" date="2023-01" db="EMBL/GenBank/DDBJ databases">
        <title>Oxazolidinone resistance genes in florfenicol resistant enterococci from beef cattle and veal calves at slaughter.</title>
        <authorList>
            <person name="Biggel M."/>
        </authorList>
    </citation>
    <scope>NUCLEOTIDE SEQUENCE</scope>
    <source>
        <strain evidence="10">K204-1</strain>
    </source>
</reference>
<evidence type="ECO:0000256" key="2">
    <source>
        <dbReference type="ARBA" id="ARBA00011738"/>
    </source>
</evidence>
<keyword evidence="6 8" id="KW-0862">Zinc</keyword>
<dbReference type="GO" id="GO:0008270">
    <property type="term" value="F:zinc ion binding"/>
    <property type="evidence" value="ECO:0007669"/>
    <property type="project" value="UniProtKB-UniRule"/>
</dbReference>
<keyword evidence="5 8" id="KW-0378">Hydrolase</keyword>
<name>A0AAE9XFI9_9ENTE</name>
<dbReference type="AlphaFoldDB" id="A0AAE9XFI9"/>
<evidence type="ECO:0000256" key="4">
    <source>
        <dbReference type="ARBA" id="ARBA00022723"/>
    </source>
</evidence>
<dbReference type="Pfam" id="PF00383">
    <property type="entry name" value="dCMP_cyt_deam_1"/>
    <property type="match status" value="1"/>
</dbReference>
<comment type="function">
    <text evidence="8">Catalyzes the deamination of adenosine to inosine at the wobble position 34 of tRNA(Arg2).</text>
</comment>
<dbReference type="InterPro" id="IPR016192">
    <property type="entry name" value="APOBEC/CMP_deaminase_Zn-bd"/>
</dbReference>
<comment type="similarity">
    <text evidence="1">Belongs to the cytidine and deoxycytidylate deaminase family. ADAT2 subfamily.</text>
</comment>
<feature type="domain" description="CMP/dCMP-type deaminase" evidence="9">
    <location>
        <begin position="5"/>
        <end position="124"/>
    </location>
</feature>
<dbReference type="NCBIfam" id="NF008113">
    <property type="entry name" value="PRK10860.1"/>
    <property type="match status" value="1"/>
</dbReference>
<dbReference type="EMBL" id="CP116507">
    <property type="protein sequence ID" value="WCG23282.1"/>
    <property type="molecule type" value="Genomic_DNA"/>
</dbReference>
<evidence type="ECO:0000256" key="1">
    <source>
        <dbReference type="ARBA" id="ARBA00010669"/>
    </source>
</evidence>
<dbReference type="GO" id="GO:0002100">
    <property type="term" value="P:tRNA wobble adenosine to inosine editing"/>
    <property type="evidence" value="ECO:0007669"/>
    <property type="project" value="UniProtKB-UniRule"/>
</dbReference>
<organism evidence="10 11">
    <name type="scientific">Vagococcus lutrae</name>
    <dbReference type="NCBI Taxonomy" id="81947"/>
    <lineage>
        <taxon>Bacteria</taxon>
        <taxon>Bacillati</taxon>
        <taxon>Bacillota</taxon>
        <taxon>Bacilli</taxon>
        <taxon>Lactobacillales</taxon>
        <taxon>Enterococcaceae</taxon>
        <taxon>Vagococcus</taxon>
    </lineage>
</organism>
<dbReference type="RefSeq" id="WP_126763122.1">
    <property type="nucleotide sequence ID" value="NZ_BKBT01000027.1"/>
</dbReference>
<dbReference type="GO" id="GO:0052717">
    <property type="term" value="F:tRNA-specific adenosine-34 deaminase activity"/>
    <property type="evidence" value="ECO:0007669"/>
    <property type="project" value="UniProtKB-UniRule"/>
</dbReference>
<dbReference type="SUPFAM" id="SSF53927">
    <property type="entry name" value="Cytidine deaminase-like"/>
    <property type="match status" value="1"/>
</dbReference>
<proteinExistence type="inferred from homology"/>
<protein>
    <recommendedName>
        <fullName evidence="8">tRNA-specific adenosine deaminase</fullName>
        <ecNumber evidence="8">3.5.4.33</ecNumber>
    </recommendedName>
</protein>
<dbReference type="PANTHER" id="PTHR11079">
    <property type="entry name" value="CYTOSINE DEAMINASE FAMILY MEMBER"/>
    <property type="match status" value="1"/>
</dbReference>
<dbReference type="Gene3D" id="3.40.140.10">
    <property type="entry name" value="Cytidine Deaminase, domain 2"/>
    <property type="match status" value="1"/>
</dbReference>
<evidence type="ECO:0000256" key="3">
    <source>
        <dbReference type="ARBA" id="ARBA00022694"/>
    </source>
</evidence>
<dbReference type="Proteomes" id="UP001179600">
    <property type="component" value="Chromosome"/>
</dbReference>
<feature type="binding site" evidence="8">
    <location>
        <position position="89"/>
    </location>
    <ligand>
        <name>Zn(2+)</name>
        <dbReference type="ChEBI" id="CHEBI:29105"/>
        <note>catalytic</note>
    </ligand>
</feature>
<evidence type="ECO:0000313" key="10">
    <source>
        <dbReference type="EMBL" id="WCG23282.1"/>
    </source>
</evidence>
<comment type="cofactor">
    <cofactor evidence="8">
        <name>Zn(2+)</name>
        <dbReference type="ChEBI" id="CHEBI:29105"/>
    </cofactor>
    <text evidence="8">Binds 1 zinc ion per subunit.</text>
</comment>
<dbReference type="EC" id="3.5.4.33" evidence="8"/>
<keyword evidence="3 8" id="KW-0819">tRNA processing</keyword>
<comment type="catalytic activity">
    <reaction evidence="7 8">
        <text>adenosine(34) in tRNA + H2O + H(+) = inosine(34) in tRNA + NH4(+)</text>
        <dbReference type="Rhea" id="RHEA:43168"/>
        <dbReference type="Rhea" id="RHEA-COMP:10373"/>
        <dbReference type="Rhea" id="RHEA-COMP:10374"/>
        <dbReference type="ChEBI" id="CHEBI:15377"/>
        <dbReference type="ChEBI" id="CHEBI:15378"/>
        <dbReference type="ChEBI" id="CHEBI:28938"/>
        <dbReference type="ChEBI" id="CHEBI:74411"/>
        <dbReference type="ChEBI" id="CHEBI:82852"/>
        <dbReference type="EC" id="3.5.4.33"/>
    </reaction>
</comment>
<evidence type="ECO:0000256" key="7">
    <source>
        <dbReference type="ARBA" id="ARBA00048045"/>
    </source>
</evidence>
<dbReference type="FunFam" id="3.40.140.10:FF:000005">
    <property type="entry name" value="tRNA-specific adenosine deaminase"/>
    <property type="match status" value="1"/>
</dbReference>
<dbReference type="PROSITE" id="PS00903">
    <property type="entry name" value="CYT_DCMP_DEAMINASES_1"/>
    <property type="match status" value="1"/>
</dbReference>
<evidence type="ECO:0000259" key="9">
    <source>
        <dbReference type="PROSITE" id="PS51747"/>
    </source>
</evidence>
<evidence type="ECO:0000256" key="5">
    <source>
        <dbReference type="ARBA" id="ARBA00022801"/>
    </source>
</evidence>
<sequence>MNQQSRETYYMEQALIEAKKARAIGEVPIGAVVVYQDTIIGRGYNQRETSQNATTHAEMIAIQEACDYLKSWRLENCELYVTLEPCPMCSGAIIMSRVSHVYFGARDPKGGTVGSLMNLLTDERFNHQPMVTENILAEECGEILTSFFKDLRKRKKSQKEKD</sequence>
<gene>
    <name evidence="8 10" type="primary">tadA</name>
    <name evidence="10" type="ORF">PML95_03305</name>
</gene>
<dbReference type="InterPro" id="IPR016193">
    <property type="entry name" value="Cytidine_deaminase-like"/>
</dbReference>